<accession>A0A062V2H8</accession>
<comment type="caution">
    <text evidence="1">The sequence shown here is derived from an EMBL/GenBank/DDBJ whole genome shotgun (WGS) entry which is preliminary data.</text>
</comment>
<evidence type="ECO:0000313" key="1">
    <source>
        <dbReference type="EMBL" id="KCZ70823.1"/>
    </source>
</evidence>
<reference evidence="1 2" key="1">
    <citation type="journal article" date="2013" name="Nature">
        <title>Anaerobic oxidation of methane coupled to nitrate reduction in a novel archaeal lineage.</title>
        <authorList>
            <person name="Haroon M.F."/>
            <person name="Hu S."/>
            <person name="Shi Y."/>
            <person name="Imelfort M."/>
            <person name="Keller J."/>
            <person name="Hugenholtz P."/>
            <person name="Yuan Z."/>
            <person name="Tyson G.W."/>
        </authorList>
    </citation>
    <scope>NUCLEOTIDE SEQUENCE [LARGE SCALE GENOMIC DNA]</scope>
    <source>
        <strain evidence="1 2">ANME-2d</strain>
    </source>
</reference>
<dbReference type="EMBL" id="JMIY01000007">
    <property type="protein sequence ID" value="KCZ70823.1"/>
    <property type="molecule type" value="Genomic_DNA"/>
</dbReference>
<dbReference type="SUPFAM" id="SSF48695">
    <property type="entry name" value="Multiheme cytochromes"/>
    <property type="match status" value="1"/>
</dbReference>
<proteinExistence type="predicted"/>
<dbReference type="AlphaFoldDB" id="A0A062V2H8"/>
<sequence precursor="true">MIKKIIIMTLLIFIWADIATAPSMSDYDFGRDHTGRYCAECHTIGACSGNCHISDDSVSYTGVHINPTICSRCHGEQVKNPDLHAIHGKKNCTTCHSSGGWNSTIAKIPPGGSGDSMVIPKSKECSYCHSFNNDRRLHGIHRPFLVEEKCPRCHGDVSPSREEILRVTGKEPRASTALPDSLNSVVNPEIREAVMAPINVIIDLFNSIASIWMKILGV</sequence>
<organism evidence="1 2">
    <name type="scientific">Candidatus Methanoperedens nitratireducens</name>
    <dbReference type="NCBI Taxonomy" id="1392998"/>
    <lineage>
        <taxon>Archaea</taxon>
        <taxon>Methanobacteriati</taxon>
        <taxon>Methanobacteriota</taxon>
        <taxon>Stenosarchaea group</taxon>
        <taxon>Methanomicrobia</taxon>
        <taxon>Methanosarcinales</taxon>
        <taxon>ANME-2 cluster</taxon>
        <taxon>Candidatus Methanoperedentaceae</taxon>
        <taxon>Candidatus Methanoperedens</taxon>
    </lineage>
</organism>
<evidence type="ECO:0000313" key="2">
    <source>
        <dbReference type="Proteomes" id="UP000027153"/>
    </source>
</evidence>
<dbReference type="Proteomes" id="UP000027153">
    <property type="component" value="Unassembled WGS sequence"/>
</dbReference>
<keyword evidence="2" id="KW-1185">Reference proteome</keyword>
<gene>
    <name evidence="1" type="ORF">ANME2D_02848</name>
</gene>
<dbReference type="InterPro" id="IPR036280">
    <property type="entry name" value="Multihaem_cyt_sf"/>
</dbReference>
<dbReference type="RefSeq" id="WP_048092745.1">
    <property type="nucleotide sequence ID" value="NZ_JMIY01000007.1"/>
</dbReference>
<protein>
    <submittedName>
        <fullName evidence="1">Uncharacterized protein</fullName>
    </submittedName>
</protein>
<dbReference type="OrthoDB" id="375424at2157"/>
<name>A0A062V2H8_9EURY</name>